<dbReference type="RefSeq" id="WP_275232120.1">
    <property type="nucleotide sequence ID" value="NZ_JARDXE010000014.1"/>
</dbReference>
<protein>
    <submittedName>
        <fullName evidence="1">Helix-turn-helix domain containing protein</fullName>
    </submittedName>
</protein>
<evidence type="ECO:0000313" key="1">
    <source>
        <dbReference type="EMBL" id="MDE8647552.1"/>
    </source>
</evidence>
<dbReference type="Proteomes" id="UP001217325">
    <property type="component" value="Unassembled WGS sequence"/>
</dbReference>
<dbReference type="SUPFAM" id="SSF46689">
    <property type="entry name" value="Homeodomain-like"/>
    <property type="match status" value="1"/>
</dbReference>
<reference evidence="1" key="1">
    <citation type="submission" date="2023-02" db="EMBL/GenBank/DDBJ databases">
        <title>A novel hydrolase synthesized by Rhodococcus erythropolis HQ is responsible for the detoxification of Zearalenone.</title>
        <authorList>
            <person name="Hu J."/>
            <person name="Xu J."/>
        </authorList>
    </citation>
    <scope>NUCLEOTIDE SEQUENCE</scope>
    <source>
        <strain evidence="1">HQ</strain>
    </source>
</reference>
<proteinExistence type="predicted"/>
<evidence type="ECO:0000313" key="2">
    <source>
        <dbReference type="Proteomes" id="UP001217325"/>
    </source>
</evidence>
<accession>A0AAW6LIP1</accession>
<dbReference type="InterPro" id="IPR009057">
    <property type="entry name" value="Homeodomain-like_sf"/>
</dbReference>
<dbReference type="Pfam" id="PF13384">
    <property type="entry name" value="HTH_23"/>
    <property type="match status" value="1"/>
</dbReference>
<gene>
    <name evidence="1" type="ORF">PXH69_21495</name>
</gene>
<dbReference type="EMBL" id="JARDXE010000014">
    <property type="protein sequence ID" value="MDE8647552.1"/>
    <property type="molecule type" value="Genomic_DNA"/>
</dbReference>
<comment type="caution">
    <text evidence="1">The sequence shown here is derived from an EMBL/GenBank/DDBJ whole genome shotgun (WGS) entry which is preliminary data.</text>
</comment>
<organism evidence="1 2">
    <name type="scientific">Rhodococcus qingshengii</name>
    <dbReference type="NCBI Taxonomy" id="334542"/>
    <lineage>
        <taxon>Bacteria</taxon>
        <taxon>Bacillati</taxon>
        <taxon>Actinomycetota</taxon>
        <taxon>Actinomycetes</taxon>
        <taxon>Mycobacteriales</taxon>
        <taxon>Nocardiaceae</taxon>
        <taxon>Rhodococcus</taxon>
        <taxon>Rhodococcus erythropolis group</taxon>
    </lineage>
</organism>
<dbReference type="AlphaFoldDB" id="A0AAW6LIP1"/>
<name>A0AAW6LIP1_RHOSG</name>
<sequence>MTALPSRIPQNYVTVAQASEARDRAVAEVTKGLEDHAGAGRSRKKLNVDAVVEAMTIYGVDYREIADAAGVSGLAILEYLAQSFEGGSSGEGVAEQVYHAGLTAERAALEAYRDQVIEAQRVEVLRLVEEGVMRTHIARQLAVSRTTVRDWVAAEHPDRGGED</sequence>